<sequence>MFVGVTAEGTQLIGNWRWSDAVFERSDIDHLTGLWQRGIAALAAGLD</sequence>
<evidence type="ECO:0000313" key="2">
    <source>
        <dbReference type="Proteomes" id="UP000020681"/>
    </source>
</evidence>
<organism evidence="1 2">
    <name type="scientific">Mycobacterium ulcerans str. Harvey</name>
    <dbReference type="NCBI Taxonomy" id="1299332"/>
    <lineage>
        <taxon>Bacteria</taxon>
        <taxon>Bacillati</taxon>
        <taxon>Actinomycetota</taxon>
        <taxon>Actinomycetes</taxon>
        <taxon>Mycobacteriales</taxon>
        <taxon>Mycobacteriaceae</taxon>
        <taxon>Mycobacterium</taxon>
        <taxon>Mycobacterium ulcerans group</taxon>
    </lineage>
</organism>
<gene>
    <name evidence="1" type="primary">mbtF</name>
    <name evidence="1" type="ORF">I551_5857</name>
</gene>
<accession>A0ABP3ACT1</accession>
<comment type="caution">
    <text evidence="1">The sequence shown here is derived from an EMBL/GenBank/DDBJ whole genome shotgun (WGS) entry which is preliminary data.</text>
</comment>
<protein>
    <submittedName>
        <fullName evidence="1">Non-ribosomal peptide synthetase MbtF domain protein</fullName>
    </submittedName>
</protein>
<proteinExistence type="predicted"/>
<name>A0ABP3ACT1_MYCUL</name>
<dbReference type="Gene3D" id="3.30.559.30">
    <property type="entry name" value="Nonribosomal peptide synthetase, condensation domain"/>
    <property type="match status" value="1"/>
</dbReference>
<dbReference type="Proteomes" id="UP000020681">
    <property type="component" value="Unassembled WGS sequence"/>
</dbReference>
<keyword evidence="2" id="KW-1185">Reference proteome</keyword>
<evidence type="ECO:0000313" key="1">
    <source>
        <dbReference type="EMBL" id="EUA87732.1"/>
    </source>
</evidence>
<dbReference type="EMBL" id="JAOL01000156">
    <property type="protein sequence ID" value="EUA87732.1"/>
    <property type="molecule type" value="Genomic_DNA"/>
</dbReference>
<reference evidence="1 2" key="1">
    <citation type="submission" date="2014-01" db="EMBL/GenBank/DDBJ databases">
        <authorList>
            <person name="Dobos K."/>
            <person name="Lenaerts A."/>
            <person name="Ordway D."/>
            <person name="DeGroote M.A."/>
            <person name="Parker T."/>
            <person name="Sizemore C."/>
            <person name="Tallon L.J."/>
            <person name="Sadzewicz L.K."/>
            <person name="Sengamalay N."/>
            <person name="Fraser C.M."/>
            <person name="Hine E."/>
            <person name="Shefchek K.A."/>
            <person name="Das S.P."/>
            <person name="Tettelin H."/>
        </authorList>
    </citation>
    <scope>NUCLEOTIDE SEQUENCE [LARGE SCALE GENOMIC DNA]</scope>
    <source>
        <strain evidence="1 2">Harvey</strain>
    </source>
</reference>